<dbReference type="EC" id="2.1.1.228" evidence="5 15"/>
<evidence type="ECO:0000256" key="1">
    <source>
        <dbReference type="ARBA" id="ARBA00002634"/>
    </source>
</evidence>
<dbReference type="EMBL" id="LCDB01000016">
    <property type="protein sequence ID" value="KKS44022.1"/>
    <property type="molecule type" value="Genomic_DNA"/>
</dbReference>
<evidence type="ECO:0000256" key="13">
    <source>
        <dbReference type="ARBA" id="ARBA00033392"/>
    </source>
</evidence>
<dbReference type="Gene3D" id="1.10.1270.20">
    <property type="entry name" value="tRNA(m1g37)methyltransferase, domain 2"/>
    <property type="match status" value="1"/>
</dbReference>
<evidence type="ECO:0000256" key="8">
    <source>
        <dbReference type="ARBA" id="ARBA00022603"/>
    </source>
</evidence>
<dbReference type="NCBIfam" id="TIGR00088">
    <property type="entry name" value="trmD"/>
    <property type="match status" value="1"/>
</dbReference>
<evidence type="ECO:0000313" key="19">
    <source>
        <dbReference type="EMBL" id="KKS44022.1"/>
    </source>
</evidence>
<evidence type="ECO:0000256" key="3">
    <source>
        <dbReference type="ARBA" id="ARBA00007630"/>
    </source>
</evidence>
<dbReference type="GO" id="GO:0005829">
    <property type="term" value="C:cytosol"/>
    <property type="evidence" value="ECO:0007669"/>
    <property type="project" value="TreeGrafter"/>
</dbReference>
<proteinExistence type="inferred from homology"/>
<evidence type="ECO:0000256" key="10">
    <source>
        <dbReference type="ARBA" id="ARBA00022691"/>
    </source>
</evidence>
<dbReference type="InterPro" id="IPR002649">
    <property type="entry name" value="tRNA_m1G_MeTrfase_TrmD"/>
</dbReference>
<dbReference type="Gene3D" id="3.40.1280.10">
    <property type="match status" value="1"/>
</dbReference>
<dbReference type="PATRIC" id="fig|1618615.3.peg.446"/>
<feature type="binding site" evidence="15 16">
    <location>
        <position position="126"/>
    </location>
    <ligand>
        <name>S-adenosyl-L-methionine</name>
        <dbReference type="ChEBI" id="CHEBI:59789"/>
    </ligand>
</feature>
<keyword evidence="8 15" id="KW-0489">Methyltransferase</keyword>
<keyword evidence="10 15" id="KW-0949">S-adenosyl-L-methionine</keyword>
<evidence type="ECO:0000256" key="2">
    <source>
        <dbReference type="ARBA" id="ARBA00004496"/>
    </source>
</evidence>
<dbReference type="PANTHER" id="PTHR46417:SF1">
    <property type="entry name" value="TRNA (GUANINE-N(1)-)-METHYLTRANSFERASE"/>
    <property type="match status" value="1"/>
</dbReference>
<evidence type="ECO:0000256" key="14">
    <source>
        <dbReference type="ARBA" id="ARBA00047783"/>
    </source>
</evidence>
<evidence type="ECO:0000259" key="18">
    <source>
        <dbReference type="Pfam" id="PF01746"/>
    </source>
</evidence>
<keyword evidence="9 15" id="KW-0808">Transferase</keyword>
<evidence type="ECO:0000256" key="16">
    <source>
        <dbReference type="PIRSR" id="PIRSR000386-1"/>
    </source>
</evidence>
<dbReference type="Pfam" id="PF01746">
    <property type="entry name" value="tRNA_m1G_MT"/>
    <property type="match status" value="1"/>
</dbReference>
<evidence type="ECO:0000256" key="7">
    <source>
        <dbReference type="ARBA" id="ARBA00022490"/>
    </source>
</evidence>
<dbReference type="NCBIfam" id="NF000648">
    <property type="entry name" value="PRK00026.1"/>
    <property type="match status" value="1"/>
</dbReference>
<comment type="caution">
    <text evidence="19">The sequence shown here is derived from an EMBL/GenBank/DDBJ whole genome shotgun (WGS) entry which is preliminary data.</text>
</comment>
<keyword evidence="11 15" id="KW-0819">tRNA processing</keyword>
<dbReference type="GO" id="GO:0052906">
    <property type="term" value="F:tRNA (guanine(37)-N1)-methyltransferase activity"/>
    <property type="evidence" value="ECO:0007669"/>
    <property type="project" value="UniProtKB-UniRule"/>
</dbReference>
<comment type="caution">
    <text evidence="15">Lacks conserved residue(s) required for the propagation of feature annotation.</text>
</comment>
<comment type="similarity">
    <text evidence="3 15 17">Belongs to the RNA methyltransferase TrmD family.</text>
</comment>
<dbReference type="InterPro" id="IPR029026">
    <property type="entry name" value="tRNA_m1G_MTases_N"/>
</dbReference>
<name>A0A0G0Z5P5_9BACT</name>
<dbReference type="InterPro" id="IPR023148">
    <property type="entry name" value="tRNA_m1G_MeTrfase_C_sf"/>
</dbReference>
<sequence length="232" mass="26451">MKFDIITIFPKIFNSYFNESIIKRAKKTGKIKINIINLRKFATDKHKTVDEKPYGGGPGMVFKIEPLIKALNSILPHLNPPLNRGRKKEGFKKTKIILFSVSGKQFDSKMAKDWAKKYNHIMMISGHYEGVDERIKKIISDFGFQISDLSVGPYVLTGGELPAMIVVDAVSRHIPGVLGKKESLEEERLGVGVPVYTRPKIFKYKNKTYAVPKVLLSGDHKKIEKWRKIHQK</sequence>
<keyword evidence="7 15" id="KW-0963">Cytoplasm</keyword>
<evidence type="ECO:0000256" key="6">
    <source>
        <dbReference type="ARBA" id="ARBA00014679"/>
    </source>
</evidence>
<dbReference type="PIRSF" id="PIRSF000386">
    <property type="entry name" value="tRNA_mtase"/>
    <property type="match status" value="1"/>
</dbReference>
<dbReference type="HAMAP" id="MF_00605">
    <property type="entry name" value="TrmD"/>
    <property type="match status" value="1"/>
</dbReference>
<dbReference type="Proteomes" id="UP000033986">
    <property type="component" value="Unassembled WGS sequence"/>
</dbReference>
<dbReference type="InterPro" id="IPR029028">
    <property type="entry name" value="Alpha/beta_knot_MTases"/>
</dbReference>
<comment type="subunit">
    <text evidence="4 15 17">Homodimer.</text>
</comment>
<evidence type="ECO:0000256" key="15">
    <source>
        <dbReference type="HAMAP-Rule" id="MF_00605"/>
    </source>
</evidence>
<dbReference type="PANTHER" id="PTHR46417">
    <property type="entry name" value="TRNA (GUANINE-N(1)-)-METHYLTRANSFERASE"/>
    <property type="match status" value="1"/>
</dbReference>
<dbReference type="InterPro" id="IPR016009">
    <property type="entry name" value="tRNA_MeTrfase_TRMD/TRM10"/>
</dbReference>
<evidence type="ECO:0000313" key="20">
    <source>
        <dbReference type="Proteomes" id="UP000033986"/>
    </source>
</evidence>
<evidence type="ECO:0000256" key="5">
    <source>
        <dbReference type="ARBA" id="ARBA00012807"/>
    </source>
</evidence>
<evidence type="ECO:0000256" key="4">
    <source>
        <dbReference type="ARBA" id="ARBA00011738"/>
    </source>
</evidence>
<dbReference type="GO" id="GO:0002939">
    <property type="term" value="P:tRNA N1-guanine methylation"/>
    <property type="evidence" value="ECO:0007669"/>
    <property type="project" value="TreeGrafter"/>
</dbReference>
<comment type="subcellular location">
    <subcellularLocation>
        <location evidence="2 15 17">Cytoplasm</location>
    </subcellularLocation>
</comment>
<evidence type="ECO:0000256" key="17">
    <source>
        <dbReference type="RuleBase" id="RU003464"/>
    </source>
</evidence>
<accession>A0A0G0Z5P5</accession>
<dbReference type="SUPFAM" id="SSF75217">
    <property type="entry name" value="alpha/beta knot"/>
    <property type="match status" value="1"/>
</dbReference>
<evidence type="ECO:0000256" key="9">
    <source>
        <dbReference type="ARBA" id="ARBA00022679"/>
    </source>
</evidence>
<comment type="catalytic activity">
    <reaction evidence="14 15 17">
        <text>guanosine(37) in tRNA + S-adenosyl-L-methionine = N(1)-methylguanosine(37) in tRNA + S-adenosyl-L-homocysteine + H(+)</text>
        <dbReference type="Rhea" id="RHEA:36899"/>
        <dbReference type="Rhea" id="RHEA-COMP:10145"/>
        <dbReference type="Rhea" id="RHEA-COMP:10147"/>
        <dbReference type="ChEBI" id="CHEBI:15378"/>
        <dbReference type="ChEBI" id="CHEBI:57856"/>
        <dbReference type="ChEBI" id="CHEBI:59789"/>
        <dbReference type="ChEBI" id="CHEBI:73542"/>
        <dbReference type="ChEBI" id="CHEBI:74269"/>
        <dbReference type="EC" id="2.1.1.228"/>
    </reaction>
</comment>
<gene>
    <name evidence="15" type="primary">trmD</name>
    <name evidence="19" type="ORF">UV07_C0016G0004</name>
</gene>
<feature type="domain" description="tRNA methyltransferase TRMD/TRM10-type" evidence="18">
    <location>
        <begin position="1"/>
        <end position="231"/>
    </location>
</feature>
<protein>
    <recommendedName>
        <fullName evidence="6 15">tRNA (guanine-N(1)-)-methyltransferase</fullName>
        <ecNumber evidence="5 15">2.1.1.228</ecNumber>
    </recommendedName>
    <alternativeName>
        <fullName evidence="12 15">M1G-methyltransferase</fullName>
    </alternativeName>
    <alternativeName>
        <fullName evidence="13 15">tRNA [GM37] methyltransferase</fullName>
    </alternativeName>
</protein>
<evidence type="ECO:0000256" key="11">
    <source>
        <dbReference type="ARBA" id="ARBA00022694"/>
    </source>
</evidence>
<reference evidence="19 20" key="1">
    <citation type="journal article" date="2015" name="Nature">
        <title>rRNA introns, odd ribosomes, and small enigmatic genomes across a large radiation of phyla.</title>
        <authorList>
            <person name="Brown C.T."/>
            <person name="Hug L.A."/>
            <person name="Thomas B.C."/>
            <person name="Sharon I."/>
            <person name="Castelle C.J."/>
            <person name="Singh A."/>
            <person name="Wilkins M.J."/>
            <person name="Williams K.H."/>
            <person name="Banfield J.F."/>
        </authorList>
    </citation>
    <scope>NUCLEOTIDE SEQUENCE [LARGE SCALE GENOMIC DNA]</scope>
</reference>
<organism evidence="19 20">
    <name type="scientific">Candidatus Azambacteria bacterium GW2011_GWB1_42_17</name>
    <dbReference type="NCBI Taxonomy" id="1618615"/>
    <lineage>
        <taxon>Bacteria</taxon>
        <taxon>Candidatus Azamiibacteriota</taxon>
    </lineage>
</organism>
<comment type="function">
    <text evidence="1 15 17">Specifically methylates guanosine-37 in various tRNAs.</text>
</comment>
<evidence type="ECO:0000256" key="12">
    <source>
        <dbReference type="ARBA" id="ARBA00029736"/>
    </source>
</evidence>
<dbReference type="AlphaFoldDB" id="A0A0G0Z5P5"/>